<accession>E0SR42</accession>
<reference evidence="1 2" key="1">
    <citation type="journal article" date="2010" name="Stand. Genomic Sci.">
        <title>Complete genome sequence of Ignisphaera aggregans type strain (AQ1.S1).</title>
        <authorList>
            <person name="Goker M."/>
            <person name="Held B."/>
            <person name="Lapidus A."/>
            <person name="Nolan M."/>
            <person name="Spring S."/>
            <person name="Yasawong M."/>
            <person name="Lucas S."/>
            <person name="Glavina Del Rio T."/>
            <person name="Tice H."/>
            <person name="Cheng J.F."/>
            <person name="Goodwin L."/>
            <person name="Tapia R."/>
            <person name="Pitluck S."/>
            <person name="Liolios K."/>
            <person name="Ivanova N."/>
            <person name="Mavromatis K."/>
            <person name="Mikhailova N."/>
            <person name="Pati A."/>
            <person name="Chen A."/>
            <person name="Palaniappan K."/>
            <person name="Brambilla E."/>
            <person name="Land M."/>
            <person name="Hauser L."/>
            <person name="Chang Y.J."/>
            <person name="Jeffries C.D."/>
            <person name="Brettin T."/>
            <person name="Detter J.C."/>
            <person name="Han C."/>
            <person name="Rohde M."/>
            <person name="Sikorski J."/>
            <person name="Woyke T."/>
            <person name="Bristow J."/>
            <person name="Eisen J.A."/>
            <person name="Markowitz V."/>
            <person name="Hugenholtz P."/>
            <person name="Kyrpides N.C."/>
            <person name="Klenk H.P."/>
        </authorList>
    </citation>
    <scope>NUCLEOTIDE SEQUENCE [LARGE SCALE GENOMIC DNA]</scope>
    <source>
        <strain evidence="2">DSM 17230 / JCM 13409 / AQ1.S1</strain>
    </source>
</reference>
<name>E0SR42_IGNAA</name>
<dbReference type="SUPFAM" id="SSF69304">
    <property type="entry name" value="Tricorn protease N-terminal domain"/>
    <property type="match status" value="1"/>
</dbReference>
<dbReference type="AlphaFoldDB" id="E0SR42"/>
<proteinExistence type="predicted"/>
<organism evidence="1 2">
    <name type="scientific">Ignisphaera aggregans (strain DSM 17230 / JCM 13409 / AQ1.S1)</name>
    <dbReference type="NCBI Taxonomy" id="583356"/>
    <lineage>
        <taxon>Archaea</taxon>
        <taxon>Thermoproteota</taxon>
        <taxon>Thermoprotei</taxon>
        <taxon>Desulfurococcales</taxon>
        <taxon>Desulfurococcaceae</taxon>
        <taxon>Ignisphaera</taxon>
    </lineage>
</organism>
<dbReference type="InterPro" id="IPR016675">
    <property type="entry name" value="UCP016666"/>
</dbReference>
<dbReference type="Pfam" id="PF09910">
    <property type="entry name" value="DUF2139"/>
    <property type="match status" value="1"/>
</dbReference>
<protein>
    <submittedName>
        <fullName evidence="1">Uncharacterized conserved protein UCP016666</fullName>
    </submittedName>
</protein>
<evidence type="ECO:0000313" key="1">
    <source>
        <dbReference type="EMBL" id="ADM27191.1"/>
    </source>
</evidence>
<sequence>MSNLLSNIDMIYPPRYGPEWGSGGIFGLKYYRGTLYFTLAFEAIAHFVRDDGIRIYRYEYVGPLPTSGGDTYNAVDTVDDEIFFGGWVHAPAIYSGRRDGRRATISFTNKYSHVHKYNISEDSITLLWKEGLHHETDWVGEVSEIVYDPINDRLLLARADGMKNLGVYQIDRKGGNYKQLSSIPAMKGSLFYDHVCFDMFPDWINGVNGIQCIDLIENRVRYIEFGDVSKMSVDGGGVEWRLTGASISAYGRFFLFVRGGIFIGNPIDEGIEPIRFVRLFDFGLSGYNARRTMAKPFGGGILIPYNAYTEAIIYPTNEVEEKLKLATNTIVGPSILLYISPPIAKIIGVFGARITGIEVIDNKLLLAVNTMANTGRYDALPIDAGFRGFLTLNHDVINRDPPSIRFKILGVQVGNRVFGGIPLTGYREPILKIYAKKGNKLYIYEYDLSLPLDESRIDSYNISAGRNVIELNGYRNSIVAFKLHDEDSSSRIIIDLL</sequence>
<evidence type="ECO:0000313" key="2">
    <source>
        <dbReference type="Proteomes" id="UP000001304"/>
    </source>
</evidence>
<dbReference type="HOGENOM" id="CLU_543624_0_0_2"/>
<dbReference type="KEGG" id="iag:Igag_0345"/>
<dbReference type="EMBL" id="CP002098">
    <property type="protein sequence ID" value="ADM27191.1"/>
    <property type="molecule type" value="Genomic_DNA"/>
</dbReference>
<dbReference type="STRING" id="583356.Igag_0345"/>
<dbReference type="CAZy" id="GH122">
    <property type="family name" value="Glycoside Hydrolase Family 122"/>
</dbReference>
<dbReference type="Proteomes" id="UP000001304">
    <property type="component" value="Chromosome"/>
</dbReference>
<keyword evidence="2" id="KW-1185">Reference proteome</keyword>
<dbReference type="BioCyc" id="IAGG583356:GHAH-355-MONOMER"/>
<gene>
    <name evidence="1" type="ordered locus">Igag_0345</name>
</gene>